<dbReference type="AlphaFoldDB" id="A0A1G1YZS8"/>
<keyword evidence="1" id="KW-0812">Transmembrane</keyword>
<reference evidence="2 3" key="1">
    <citation type="journal article" date="2016" name="Nat. Commun.">
        <title>Thousands of microbial genomes shed light on interconnected biogeochemical processes in an aquifer system.</title>
        <authorList>
            <person name="Anantharaman K."/>
            <person name="Brown C.T."/>
            <person name="Hug L.A."/>
            <person name="Sharon I."/>
            <person name="Castelle C.J."/>
            <person name="Probst A.J."/>
            <person name="Thomas B.C."/>
            <person name="Singh A."/>
            <person name="Wilkins M.J."/>
            <person name="Karaoz U."/>
            <person name="Brodie E.L."/>
            <person name="Williams K.H."/>
            <person name="Hubbard S.S."/>
            <person name="Banfield J.F."/>
        </authorList>
    </citation>
    <scope>NUCLEOTIDE SEQUENCE [LARGE SCALE GENOMIC DNA]</scope>
</reference>
<dbReference type="Proteomes" id="UP000178651">
    <property type="component" value="Unassembled WGS sequence"/>
</dbReference>
<dbReference type="EMBL" id="MHIU01000046">
    <property type="protein sequence ID" value="OGY57120.1"/>
    <property type="molecule type" value="Genomic_DNA"/>
</dbReference>
<accession>A0A1G1YZS8</accession>
<proteinExistence type="predicted"/>
<protein>
    <recommendedName>
        <fullName evidence="4">Type 4 fimbrial biogenesis protein PilX N-terminal domain-containing protein</fullName>
    </recommendedName>
</protein>
<keyword evidence="1" id="KW-1133">Transmembrane helix</keyword>
<evidence type="ECO:0008006" key="4">
    <source>
        <dbReference type="Google" id="ProtNLM"/>
    </source>
</evidence>
<evidence type="ECO:0000313" key="2">
    <source>
        <dbReference type="EMBL" id="OGY57120.1"/>
    </source>
</evidence>
<keyword evidence="1" id="KW-0472">Membrane</keyword>
<name>A0A1G1YZS8_9BACT</name>
<comment type="caution">
    <text evidence="2">The sequence shown here is derived from an EMBL/GenBank/DDBJ whole genome shotgun (WGS) entry which is preliminary data.</text>
</comment>
<sequence length="168" mass="18473">MPAESRQNKSREGQLLVEAMIAISVMVIGLLGIFSLMSQSLGLYRIAYEEYVAVNLAAEGVEVVKSLIDTNIITGGIPWNFRLAAPGDFGLQYDTTILDRALADKNLLYDEATGIYNYTTGTATGFKRTVTITNVSVDEIQVNSTVAWKGRGGIDLSVTLEDHFFNWR</sequence>
<gene>
    <name evidence="2" type="ORF">A3D47_00415</name>
</gene>
<organism evidence="2 3">
    <name type="scientific">Candidatus Colwellbacteria bacterium RIFCSPHIGHO2_02_FULL_43_15</name>
    <dbReference type="NCBI Taxonomy" id="1797686"/>
    <lineage>
        <taxon>Bacteria</taxon>
        <taxon>Candidatus Colwelliibacteriota</taxon>
    </lineage>
</organism>
<evidence type="ECO:0000256" key="1">
    <source>
        <dbReference type="SAM" id="Phobius"/>
    </source>
</evidence>
<evidence type="ECO:0000313" key="3">
    <source>
        <dbReference type="Proteomes" id="UP000178651"/>
    </source>
</evidence>
<feature type="transmembrane region" description="Helical" evidence="1">
    <location>
        <begin position="15"/>
        <end position="37"/>
    </location>
</feature>